<evidence type="ECO:0000256" key="2">
    <source>
        <dbReference type="SAM" id="MobiDB-lite"/>
    </source>
</evidence>
<name>A0AAJ0FBS3_9PEZI</name>
<accession>A0AAJ0FBS3</accession>
<feature type="compositionally biased region" description="Polar residues" evidence="2">
    <location>
        <begin position="516"/>
        <end position="529"/>
    </location>
</feature>
<dbReference type="EMBL" id="MU839833">
    <property type="protein sequence ID" value="KAK1755684.1"/>
    <property type="molecule type" value="Genomic_DNA"/>
</dbReference>
<feature type="transmembrane region" description="Helical" evidence="3">
    <location>
        <begin position="45"/>
        <end position="67"/>
    </location>
</feature>
<reference evidence="4" key="1">
    <citation type="submission" date="2023-06" db="EMBL/GenBank/DDBJ databases">
        <title>Genome-scale phylogeny and comparative genomics of the fungal order Sordariales.</title>
        <authorList>
            <consortium name="Lawrence Berkeley National Laboratory"/>
            <person name="Hensen N."/>
            <person name="Bonometti L."/>
            <person name="Westerberg I."/>
            <person name="Brannstrom I.O."/>
            <person name="Guillou S."/>
            <person name="Cros-Aarteil S."/>
            <person name="Calhoun S."/>
            <person name="Haridas S."/>
            <person name="Kuo A."/>
            <person name="Mondo S."/>
            <person name="Pangilinan J."/>
            <person name="Riley R."/>
            <person name="Labutti K."/>
            <person name="Andreopoulos B."/>
            <person name="Lipzen A."/>
            <person name="Chen C."/>
            <person name="Yanf M."/>
            <person name="Daum C."/>
            <person name="Ng V."/>
            <person name="Clum A."/>
            <person name="Steindorff A."/>
            <person name="Ohm R."/>
            <person name="Martin F."/>
            <person name="Silar P."/>
            <person name="Natvig D."/>
            <person name="Lalanne C."/>
            <person name="Gautier V."/>
            <person name="Ament-Velasquez S.L."/>
            <person name="Kruys A."/>
            <person name="Hutchinson M.I."/>
            <person name="Powell A.J."/>
            <person name="Barry K."/>
            <person name="Miller A.N."/>
            <person name="Grigoriev I.V."/>
            <person name="Debuchy R."/>
            <person name="Gladieux P."/>
            <person name="Thoren M.H."/>
            <person name="Johannesson H."/>
        </authorList>
    </citation>
    <scope>NUCLEOTIDE SEQUENCE</scope>
    <source>
        <strain evidence="4">PSN4</strain>
    </source>
</reference>
<feature type="compositionally biased region" description="Acidic residues" evidence="2">
    <location>
        <begin position="1387"/>
        <end position="1409"/>
    </location>
</feature>
<feature type="region of interest" description="Disordered" evidence="2">
    <location>
        <begin position="1617"/>
        <end position="1637"/>
    </location>
</feature>
<feature type="region of interest" description="Disordered" evidence="2">
    <location>
        <begin position="394"/>
        <end position="427"/>
    </location>
</feature>
<feature type="transmembrane region" description="Helical" evidence="3">
    <location>
        <begin position="114"/>
        <end position="133"/>
    </location>
</feature>
<feature type="region of interest" description="Disordered" evidence="2">
    <location>
        <begin position="1152"/>
        <end position="1173"/>
    </location>
</feature>
<keyword evidence="3" id="KW-0812">Transmembrane</keyword>
<evidence type="ECO:0000256" key="1">
    <source>
        <dbReference type="SAM" id="Coils"/>
    </source>
</evidence>
<feature type="region of interest" description="Disordered" evidence="2">
    <location>
        <begin position="878"/>
        <end position="902"/>
    </location>
</feature>
<feature type="transmembrane region" description="Helical" evidence="3">
    <location>
        <begin position="189"/>
        <end position="210"/>
    </location>
</feature>
<evidence type="ECO:0000313" key="4">
    <source>
        <dbReference type="EMBL" id="KAK1755684.1"/>
    </source>
</evidence>
<feature type="compositionally biased region" description="Polar residues" evidence="2">
    <location>
        <begin position="1276"/>
        <end position="1291"/>
    </location>
</feature>
<keyword evidence="3" id="KW-0472">Membrane</keyword>
<feature type="region of interest" description="Disordered" evidence="2">
    <location>
        <begin position="1273"/>
        <end position="1326"/>
    </location>
</feature>
<proteinExistence type="predicted"/>
<feature type="compositionally biased region" description="Basic and acidic residues" evidence="2">
    <location>
        <begin position="394"/>
        <end position="404"/>
    </location>
</feature>
<feature type="region of interest" description="Disordered" evidence="2">
    <location>
        <begin position="1093"/>
        <end position="1118"/>
    </location>
</feature>
<feature type="region of interest" description="Disordered" evidence="2">
    <location>
        <begin position="458"/>
        <end position="558"/>
    </location>
</feature>
<organism evidence="4 5">
    <name type="scientific">Echria macrotheca</name>
    <dbReference type="NCBI Taxonomy" id="438768"/>
    <lineage>
        <taxon>Eukaryota</taxon>
        <taxon>Fungi</taxon>
        <taxon>Dikarya</taxon>
        <taxon>Ascomycota</taxon>
        <taxon>Pezizomycotina</taxon>
        <taxon>Sordariomycetes</taxon>
        <taxon>Sordariomycetidae</taxon>
        <taxon>Sordariales</taxon>
        <taxon>Schizotheciaceae</taxon>
        <taxon>Echria</taxon>
    </lineage>
</organism>
<protein>
    <submittedName>
        <fullName evidence="4">Uncharacterized protein</fullName>
    </submittedName>
</protein>
<evidence type="ECO:0000256" key="3">
    <source>
        <dbReference type="SAM" id="Phobius"/>
    </source>
</evidence>
<feature type="compositionally biased region" description="Polar residues" evidence="2">
    <location>
        <begin position="1358"/>
        <end position="1370"/>
    </location>
</feature>
<feature type="region of interest" description="Disordered" evidence="2">
    <location>
        <begin position="818"/>
        <end position="850"/>
    </location>
</feature>
<feature type="transmembrane region" description="Helical" evidence="3">
    <location>
        <begin position="222"/>
        <end position="243"/>
    </location>
</feature>
<feature type="coiled-coil region" evidence="1">
    <location>
        <begin position="991"/>
        <end position="1046"/>
    </location>
</feature>
<feature type="compositionally biased region" description="Pro residues" evidence="2">
    <location>
        <begin position="546"/>
        <end position="557"/>
    </location>
</feature>
<feature type="compositionally biased region" description="Polar residues" evidence="2">
    <location>
        <begin position="663"/>
        <end position="676"/>
    </location>
</feature>
<keyword evidence="3" id="KW-1133">Transmembrane helix</keyword>
<dbReference type="Proteomes" id="UP001239445">
    <property type="component" value="Unassembled WGS sequence"/>
</dbReference>
<feature type="region of interest" description="Disordered" evidence="2">
    <location>
        <begin position="1774"/>
        <end position="1811"/>
    </location>
</feature>
<feature type="compositionally biased region" description="Low complexity" evidence="2">
    <location>
        <begin position="1793"/>
        <end position="1804"/>
    </location>
</feature>
<sequence>MPVEGAVQGLVAAFTFGIVVNAASAALFLYTKGHGSSLFRDSQRLVLVLFLLSAALWAQIDFITVILDITKSSMPCQVGIIFATVFDQLGRFWIEQYLVWAMNDGSKPTVMHMVPQFLVLGRFVAGAVFAGFTRPQTDTFCVATSSAFPVAVVVIVLDVVILLALTARAFSSLPDTGVLNKDSELARRLSLKLILLGVAIWTASSVTLLLGIKTVELVARTAVPATGLTILIIIVTGCAGSLGSNRGSMSRAPEAPSPRRINISRDISTSDSEYPPSRYEDLKEAAIRSSTTFINPREVPSLRDDRSAVLPFMAGPGVIPEEPVAPSPVNMAGSDRTQKVERTASVRGGLFGFGSRPAPSITVAKVMISNPILQDNDAQNPLNKIATMDLQDAARAEKERRAKMQADPPVPKRPVTQMSMSPEEVLKRGVSLRRKDVASVASQQSVYPIGLQPASMGTTTAAQLSPGVEEIRRRSPRQPAADQMPPIPQPVTPLEEFEVEEVSQPIQVQPAEMKQTRAQTPPSLDSLAQPSAPKPVARPEIRPSRQAPPSPKAPSPEPVMKAIQKRPTIGLPTNPKARALRIAQEASAQQQQQQTVLFVNNFVYNDPTAVQNIINGANDRVAKKNAQASETDASVVNRPRPVPRRADSMVSPSPSPKHKRNKSGGSISRKSILTSAPGSPTQLPPLPPPPVPGVGIRPQPNDTKSMTVDEKMTLFFPSPPSGNAAKRNSPVPQMPPIPVSYLDMSSPTDSRRSNRTTKTSFKTESILDVDEIPRKKPDPTSRFSPLTELNLGDEGTSWLPGLSTDGRSVGMARRQASGHTAKRASSPVIPPVMPSRSSGWTDNSDARTEDDVTTNWGTVHSPELAVGVQVLPVVPKGVQNSTARTTDRQAPSSNMKPVLPPVNQDNITFMLDELDFERQESWLLGPGEPKPEPKRSTPSPSQWHRRVGDECPTFSAREKTRSRKAPAPTPLMLNGRPSKNTVVIQAEPSPLESPEHALQEIQAQLKKLEDSTRDSMNSPSRRLALLENLEREMGQQEDHWQEMKHDLARDSMTSVQTTSPNRNSRMEPAVPVVQISREPASRSSIALERRASRRAKMRNNGGAKGNEMPTLSPETQRTTSVWQKRLTEAQTEYMEVAAELLKSRNTNFMSLSKAQLGSPTPPDSDESDQEMGSLSNRLNAMVQPLRGSRVSACLWRPAPRVVPIPANRMWAPVVKSVSQPEPELPGLLVRPVPRKEWAPLQIHSAQLWRKPYTDDGQSLNGLWRPAWASAAPPANLNRSSVQDNGQSQSQKAPRPLTQRPPRRNKRMTLLPDILESPEPLPDKRGTLGIFQFPWGERSDTASIMSSRPSMFMAMPGTMASSGPSLTAAQEQRSKQLESTEYSSSFFDDYDDDDEENSEDGEGDESDDAFDETTLWEIASLLKTDNVPSKNSLFPPPRASTSVVEEYMDDIPSDDESRSSRGQSIVIGLGEPRDILFEQPREVGVKAAEPQQPAKPKGKSQAIVTDDTSFWTIEEELQAKDSPPMPAPAVRPVFGLPSNPKASKIPRVAPSAPQPAAIPAPVAPKHSLVPRLTDELKKTRKGSGGTSVGLWQPAPTEKGSITGLFALNTNRKDYRTTTAEPAAKNMTRKPRPSEHKPLEKLSSTSLWTIYSNKKATVKPWISHIPKSNAADWEAALKDAMAASYRRRAATPAEWSAALTEAVHLSRRFDASKCHPVFAASSLVTKSEWFHPAATGYTYDVANVHPVFFGSLALTCPRDAVHPAYAAYASKKLRRQRSKVSTRERPASRGRAMSRSDSVGGSSSSSSKRKEEIRAQIRALEQEVEMPQPVGQDMIMAQIEALEQERLFAQQFAQEELRRRTSMGYGIYTEQPMTEEPEPVLLSAAEIVAQQQRRISLAQMRGPMDLGAGQPVQLAKAEPVKLVTAKPVQLVQDTPASVLTKGLWTAPQKRPAGNNLKGLWTAESAPHGSLEPVGEEDGEAHARRARGRKAIQKMARRGEILAQIAAIEADIDPMAEFKAQQLWRVTRVRRSRRRDWLHERKPSRVALRY</sequence>
<keyword evidence="5" id="KW-1185">Reference proteome</keyword>
<evidence type="ECO:0000313" key="5">
    <source>
        <dbReference type="Proteomes" id="UP001239445"/>
    </source>
</evidence>
<feature type="region of interest" description="Disordered" evidence="2">
    <location>
        <begin position="1484"/>
        <end position="1503"/>
    </location>
</feature>
<feature type="region of interest" description="Disordered" evidence="2">
    <location>
        <begin position="624"/>
        <end position="762"/>
    </location>
</feature>
<feature type="compositionally biased region" description="Pro residues" evidence="2">
    <location>
        <begin position="682"/>
        <end position="692"/>
    </location>
</feature>
<keyword evidence="1" id="KW-0175">Coiled coil</keyword>
<feature type="region of interest" description="Disordered" evidence="2">
    <location>
        <begin position="1962"/>
        <end position="1983"/>
    </location>
</feature>
<feature type="region of interest" description="Disordered" evidence="2">
    <location>
        <begin position="923"/>
        <end position="979"/>
    </location>
</feature>
<gene>
    <name evidence="4" type="ORF">QBC47DRAFT_193301</name>
</gene>
<feature type="region of interest" description="Disordered" evidence="2">
    <location>
        <begin position="1352"/>
        <end position="1409"/>
    </location>
</feature>
<feature type="compositionally biased region" description="Polar residues" evidence="2">
    <location>
        <begin position="878"/>
        <end position="895"/>
    </location>
</feature>
<feature type="transmembrane region" description="Helical" evidence="3">
    <location>
        <begin position="140"/>
        <end position="169"/>
    </location>
</feature>
<comment type="caution">
    <text evidence="4">The sequence shown here is derived from an EMBL/GenBank/DDBJ whole genome shotgun (WGS) entry which is preliminary data.</text>
</comment>
<feature type="transmembrane region" description="Helical" evidence="3">
    <location>
        <begin position="7"/>
        <end position="30"/>
    </location>
</feature>